<dbReference type="Proteomes" id="UP000267289">
    <property type="component" value="Unassembled WGS sequence"/>
</dbReference>
<protein>
    <submittedName>
        <fullName evidence="2">Uncharacterized protein</fullName>
    </submittedName>
</protein>
<name>A0A498PML2_9MYCO</name>
<feature type="region of interest" description="Disordered" evidence="1">
    <location>
        <begin position="1"/>
        <end position="29"/>
    </location>
</feature>
<gene>
    <name evidence="2" type="ORF">LAUMK13_00417</name>
</gene>
<organism evidence="2 3">
    <name type="scientific">Mycobacterium innocens</name>
    <dbReference type="NCBI Taxonomy" id="2341083"/>
    <lineage>
        <taxon>Bacteria</taxon>
        <taxon>Bacillati</taxon>
        <taxon>Actinomycetota</taxon>
        <taxon>Actinomycetes</taxon>
        <taxon>Mycobacteriales</taxon>
        <taxon>Mycobacteriaceae</taxon>
        <taxon>Mycobacterium</taxon>
    </lineage>
</organism>
<feature type="compositionally biased region" description="Low complexity" evidence="1">
    <location>
        <begin position="12"/>
        <end position="29"/>
    </location>
</feature>
<keyword evidence="3" id="KW-1185">Reference proteome</keyword>
<dbReference type="AlphaFoldDB" id="A0A498PML2"/>
<sequence length="29" mass="2815">MPFVMTQPAVDAAGGSSRAGAAGPGRAQR</sequence>
<proteinExistence type="predicted"/>
<evidence type="ECO:0000313" key="2">
    <source>
        <dbReference type="EMBL" id="VBA34141.1"/>
    </source>
</evidence>
<reference evidence="2 3" key="1">
    <citation type="submission" date="2018-09" db="EMBL/GenBank/DDBJ databases">
        <authorList>
            <person name="Tagini F."/>
        </authorList>
    </citation>
    <scope>NUCLEOTIDE SEQUENCE [LARGE SCALE GENOMIC DNA]</scope>
    <source>
        <strain evidence="2 3">MK13</strain>
    </source>
</reference>
<accession>A0A498PML2</accession>
<dbReference type="EMBL" id="UPHQ01000020">
    <property type="protein sequence ID" value="VBA34141.1"/>
    <property type="molecule type" value="Genomic_DNA"/>
</dbReference>
<evidence type="ECO:0000256" key="1">
    <source>
        <dbReference type="SAM" id="MobiDB-lite"/>
    </source>
</evidence>
<evidence type="ECO:0000313" key="3">
    <source>
        <dbReference type="Proteomes" id="UP000267289"/>
    </source>
</evidence>